<dbReference type="GO" id="GO:0005634">
    <property type="term" value="C:nucleus"/>
    <property type="evidence" value="ECO:0007669"/>
    <property type="project" value="InterPro"/>
</dbReference>
<feature type="domain" description="Rap-GAP" evidence="3">
    <location>
        <begin position="1368"/>
        <end position="1578"/>
    </location>
</feature>
<dbReference type="SUPFAM" id="SSF48371">
    <property type="entry name" value="ARM repeat"/>
    <property type="match status" value="1"/>
</dbReference>
<dbReference type="Gene3D" id="3.40.50.11210">
    <property type="entry name" value="Rap/Ran-GAP"/>
    <property type="match status" value="1"/>
</dbReference>
<feature type="compositionally biased region" description="Polar residues" evidence="2">
    <location>
        <begin position="17"/>
        <end position="26"/>
    </location>
</feature>
<feature type="region of interest" description="Disordered" evidence="2">
    <location>
        <begin position="335"/>
        <end position="378"/>
    </location>
</feature>
<dbReference type="InterPro" id="IPR000331">
    <property type="entry name" value="Rap/Ran_GAP_dom"/>
</dbReference>
<evidence type="ECO:0000313" key="4">
    <source>
        <dbReference type="EMBL" id="KYQ90706.1"/>
    </source>
</evidence>
<dbReference type="GO" id="GO:0051056">
    <property type="term" value="P:regulation of small GTPase mediated signal transduction"/>
    <property type="evidence" value="ECO:0007669"/>
    <property type="project" value="InterPro"/>
</dbReference>
<dbReference type="InterPro" id="IPR016024">
    <property type="entry name" value="ARM-type_fold"/>
</dbReference>
<dbReference type="Proteomes" id="UP000076078">
    <property type="component" value="Unassembled WGS sequence"/>
</dbReference>
<feature type="compositionally biased region" description="Low complexity" evidence="2">
    <location>
        <begin position="340"/>
        <end position="378"/>
    </location>
</feature>
<comment type="caution">
    <text evidence="4">The sequence shown here is derived from an EMBL/GenBank/DDBJ whole genome shotgun (WGS) entry which is preliminary data.</text>
</comment>
<dbReference type="InParanoid" id="A0A151Z9U9"/>
<dbReference type="SUPFAM" id="SSF111347">
    <property type="entry name" value="Rap/Ran-GAP"/>
    <property type="match status" value="1"/>
</dbReference>
<sequence>MSTVPTTTSTTTPTTVANSSPLTIGQSSTLSSNISLVTGGAPQEKIKEKEKEKAKKKLAIFFDTNADAFKRFKGLISFIANSDDNDIDKVFKENSYQIYQTMLSTFSAYELGSYKGKQHYAEKEVLKLMQVLKRILIHLEGFVKKGWQVKSIINILEKMLGIENIQSIRMAGFSTLLVFLEVMEKPDKYKLDLFSSTIDFQPFTVDYTSKISFQRKVFSANAEMKRFIVIQSPNQPSKDDATKLFETICLHMDKKLSNFHFWFDLLKSHYLTVLYPTICKQNGLLPTTDTSGFVSHCPHELQYVFINFLCNWITSNPQIKDYFLYNIIPVVPTPTTAQPNNSNNNNNNSSTQTRGSVSSSGSSLSLPNGNTNNFYNPNQTPGQGNISILLEIFRQSCRLPLKYHETIKKSIQTFKILFLDNCNDLELGDELYVYQQFIFNEMLHVFESESQSFEKERETIGQYIIEVYKSMIEVYHQQRSPMKEIILNAMLQGTIALLRKSNPNKALSPTLEQNIVSTTLFGWMKSKEPSKKLWDNFHSQFEEIFYRPEVIKQIRSKLLQMTMVLKELIYPLSARRSAKKLKDIKFNAKGGEPKSLDYQEMPPDIPIDHAIKNIGWEVDDAKWIWTCLLDLFKNLQRIKEPAIYELAIAILVDIVDIYIRTEEEVEFQDYLDKNKPTHLPLFNIFGQRLFDTCQLDSKFIKSKVLAIGCLCRLVCRHHPQYNNSILSHFFGVINNAMVAPPVNGIDLSWSIILNSSNLFNLAIPGANILLPVYLYKIKCILTLKNGDLNPSNDVRKKCIIMICSLIFYPNQYPQMDIYNQREVKGKFLGKDLSMSDLKKDIVEVLQVTLKTDKVVENKIICIWGLSVFLMEEFNCTYNQDLINEIIDTLTGHTLNVDHMVARAALDALASIASIFPKLNKTTINKILLSLCQSILKTLPDMENGTSSISETTMSNHYYCLLEWISIDNSIFDDSTYLEFRSILFHCIEEGLGQKSEIWGNNQIQLGKEQIRELIDVKDIKNTTKNITIRKNLYSMISSKSNNSANIIAQLSEMEQEGIQSSTKLTIVRDACETLLSHCLNFVHNFPSREGPSLFSSNIDEDDDLDFQPSSNVSDDNEKSMRNSGSNSGAQQPIFFVLNDNLIISVMEISKPNSNNGTLARLFIRDATGKYVWNFDCDYDENKIRLLSNSTEGEGHPQHQTTNPKELLDLYLKQTSEQSGGPVIVDQNQNTYQYINHVSKDLQVKPVEKDEKLNNLLAMLSKQYPECLPATGSLLNQPLNNLKSTLLADFTKNQQDVLAFIDKENKQSLSVYSLPPSGTKWSILPPVNEKKPIVSQSCRLLLSYLGLLDFVNFTSIKPLECNHKLSRAMTQLDITPGREILKIGLIYNAQTQDDQKDILKNGEGSELYREFVNGLAWPVDVTTHQGYLGGLDRKKSTGSHAPYYATSTIETIFHDITLMPTNPSDPQQIHKKRHVGNDIVNIIWSEHVRDYSPTTITSQFNDAIIIIYPLDNGLFRVQVYRKEAKVPMFGPLIHGMVINKTLLPLLVRQTAINAYRYVRYNTPNYSKPYVLRKLRIKEIVDRYTSDRNYVDFVHSVTAGYNSSANSYSSITNNTPLSSSIDNSNIQS</sequence>
<dbReference type="OMA" id="CETSNIV"/>
<dbReference type="FunFam" id="3.40.50.11210:FF:000001">
    <property type="entry name" value="Ral GTPase-activating protein subunit alpha-1 isoform 1"/>
    <property type="match status" value="1"/>
</dbReference>
<keyword evidence="5" id="KW-1185">Reference proteome</keyword>
<dbReference type="FunCoup" id="A0A151Z9U9">
    <property type="interactions" value="153"/>
</dbReference>
<accession>A0A151Z9U9</accession>
<organism evidence="4 5">
    <name type="scientific">Tieghemostelium lacteum</name>
    <name type="common">Slime mold</name>
    <name type="synonym">Dictyostelium lacteum</name>
    <dbReference type="NCBI Taxonomy" id="361077"/>
    <lineage>
        <taxon>Eukaryota</taxon>
        <taxon>Amoebozoa</taxon>
        <taxon>Evosea</taxon>
        <taxon>Eumycetozoa</taxon>
        <taxon>Dictyostelia</taxon>
        <taxon>Dictyosteliales</taxon>
        <taxon>Raperosteliaceae</taxon>
        <taxon>Tieghemostelium</taxon>
    </lineage>
</organism>
<evidence type="ECO:0000256" key="2">
    <source>
        <dbReference type="SAM" id="MobiDB-lite"/>
    </source>
</evidence>
<evidence type="ECO:0000259" key="3">
    <source>
        <dbReference type="PROSITE" id="PS50085"/>
    </source>
</evidence>
<dbReference type="PANTHER" id="PTHR10063">
    <property type="entry name" value="TUBERIN"/>
    <property type="match status" value="1"/>
</dbReference>
<dbReference type="GO" id="GO:0005096">
    <property type="term" value="F:GTPase activator activity"/>
    <property type="evidence" value="ECO:0007669"/>
    <property type="project" value="UniProtKB-KW"/>
</dbReference>
<evidence type="ECO:0000256" key="1">
    <source>
        <dbReference type="ARBA" id="ARBA00022468"/>
    </source>
</evidence>
<dbReference type="GO" id="GO:0005737">
    <property type="term" value="C:cytoplasm"/>
    <property type="evidence" value="ECO:0007669"/>
    <property type="project" value="TreeGrafter"/>
</dbReference>
<proteinExistence type="predicted"/>
<dbReference type="OrthoDB" id="19311at2759"/>
<feature type="compositionally biased region" description="Low complexity" evidence="2">
    <location>
        <begin position="1"/>
        <end position="16"/>
    </location>
</feature>
<keyword evidence="1" id="KW-0343">GTPase activation</keyword>
<reference evidence="4 5" key="1">
    <citation type="submission" date="2015-12" db="EMBL/GenBank/DDBJ databases">
        <title>Dictyostelia acquired genes for synthesis and detection of signals that induce cell-type specialization by lateral gene transfer from prokaryotes.</title>
        <authorList>
            <person name="Gloeckner G."/>
            <person name="Schaap P."/>
        </authorList>
    </citation>
    <scope>NUCLEOTIDE SEQUENCE [LARGE SCALE GENOMIC DNA]</scope>
    <source>
        <strain evidence="4 5">TK</strain>
    </source>
</reference>
<gene>
    <name evidence="4" type="ORF">DLAC_09341</name>
</gene>
<dbReference type="InterPro" id="IPR027107">
    <property type="entry name" value="Tuberin/Ral-act_asu"/>
</dbReference>
<dbReference type="InterPro" id="IPR035974">
    <property type="entry name" value="Rap/Ran-GAP_sf"/>
</dbReference>
<name>A0A151Z9U9_TIELA</name>
<dbReference type="PANTHER" id="PTHR10063:SF11">
    <property type="entry name" value="RHO GTPASE-ACTIVATING PROTEIN CG5521-RELATED"/>
    <property type="match status" value="1"/>
</dbReference>
<feature type="region of interest" description="Disordered" evidence="2">
    <location>
        <begin position="1093"/>
        <end position="1127"/>
    </location>
</feature>
<evidence type="ECO:0000313" key="5">
    <source>
        <dbReference type="Proteomes" id="UP000076078"/>
    </source>
</evidence>
<feature type="region of interest" description="Disordered" evidence="2">
    <location>
        <begin position="1"/>
        <end position="26"/>
    </location>
</feature>
<dbReference type="STRING" id="361077.A0A151Z9U9"/>
<dbReference type="EMBL" id="LODT01000037">
    <property type="protein sequence ID" value="KYQ90706.1"/>
    <property type="molecule type" value="Genomic_DNA"/>
</dbReference>
<protein>
    <submittedName>
        <fullName evidence="4">RapGAP/RanGAP domain-containing protein</fullName>
    </submittedName>
</protein>
<dbReference type="PROSITE" id="PS50085">
    <property type="entry name" value="RAPGAP"/>
    <property type="match status" value="1"/>
</dbReference>
<dbReference type="Pfam" id="PF02145">
    <property type="entry name" value="Rap_GAP"/>
    <property type="match status" value="1"/>
</dbReference>